<dbReference type="GO" id="GO:0016042">
    <property type="term" value="P:lipid catabolic process"/>
    <property type="evidence" value="ECO:0007669"/>
    <property type="project" value="UniProtKB-KW"/>
</dbReference>
<sequence>MAGLVGFRQLGLAFLLAHLADAPSGCGLDAAPVATKLPLLVYSHGFGGNADMASYFLSEVAAAGSVVAAVEHTDGTASNTVLEDGTALPFAPGRLSRREQLDRRADELVDVAKALRGADGLPPLGETFLGGHSYGGPSALLAASRFACAGFVLHDPALGMGYASEAAARTVSFTSDEYDAAGVRCGATFHCRGAFHGNFVDAPLWAPPWVMRPLSSVIPAAGPVDPSLAHAALAAAAVTFMRGDDVAPDGFFERRA</sequence>
<keyword evidence="7" id="KW-1185">Reference proteome</keyword>
<dbReference type="Proteomes" id="UP000789595">
    <property type="component" value="Unassembled WGS sequence"/>
</dbReference>
<dbReference type="Pfam" id="PF03403">
    <property type="entry name" value="PAF-AH_p_II"/>
    <property type="match status" value="1"/>
</dbReference>
<dbReference type="EC" id="3.1.1.47" evidence="1"/>
<evidence type="ECO:0000313" key="6">
    <source>
        <dbReference type="EMBL" id="CAH0375771.1"/>
    </source>
</evidence>
<name>A0A8J2SS04_9STRA</name>
<evidence type="ECO:0000256" key="5">
    <source>
        <dbReference type="SAM" id="SignalP"/>
    </source>
</evidence>
<dbReference type="InterPro" id="IPR029058">
    <property type="entry name" value="AB_hydrolase_fold"/>
</dbReference>
<organism evidence="6 7">
    <name type="scientific">Pelagomonas calceolata</name>
    <dbReference type="NCBI Taxonomy" id="35677"/>
    <lineage>
        <taxon>Eukaryota</taxon>
        <taxon>Sar</taxon>
        <taxon>Stramenopiles</taxon>
        <taxon>Ochrophyta</taxon>
        <taxon>Pelagophyceae</taxon>
        <taxon>Pelagomonadales</taxon>
        <taxon>Pelagomonadaceae</taxon>
        <taxon>Pelagomonas</taxon>
    </lineage>
</organism>
<dbReference type="PANTHER" id="PTHR10272:SF0">
    <property type="entry name" value="PLATELET-ACTIVATING FACTOR ACETYLHYDROLASE"/>
    <property type="match status" value="1"/>
</dbReference>
<dbReference type="Gene3D" id="3.40.50.1820">
    <property type="entry name" value="alpha/beta hydrolase"/>
    <property type="match status" value="1"/>
</dbReference>
<feature type="chain" id="PRO_5035327425" description="1-alkyl-2-acetylglycerophosphocholine esterase" evidence="5">
    <location>
        <begin position="23"/>
        <end position="256"/>
    </location>
</feature>
<dbReference type="EMBL" id="CAKKNE010000005">
    <property type="protein sequence ID" value="CAH0375771.1"/>
    <property type="molecule type" value="Genomic_DNA"/>
</dbReference>
<evidence type="ECO:0000256" key="1">
    <source>
        <dbReference type="ARBA" id="ARBA00013201"/>
    </source>
</evidence>
<evidence type="ECO:0000313" key="7">
    <source>
        <dbReference type="Proteomes" id="UP000789595"/>
    </source>
</evidence>
<dbReference type="SUPFAM" id="SSF53474">
    <property type="entry name" value="alpha/beta-Hydrolases"/>
    <property type="match status" value="1"/>
</dbReference>
<evidence type="ECO:0000256" key="3">
    <source>
        <dbReference type="ARBA" id="ARBA00022963"/>
    </source>
</evidence>
<keyword evidence="2" id="KW-0378">Hydrolase</keyword>
<dbReference type="PANTHER" id="PTHR10272">
    <property type="entry name" value="PLATELET-ACTIVATING FACTOR ACETYLHYDROLASE"/>
    <property type="match status" value="1"/>
</dbReference>
<dbReference type="AlphaFoldDB" id="A0A8J2SS04"/>
<protein>
    <recommendedName>
        <fullName evidence="1">1-alkyl-2-acetylglycerophosphocholine esterase</fullName>
        <ecNumber evidence="1">3.1.1.47</ecNumber>
    </recommendedName>
</protein>
<keyword evidence="4" id="KW-0443">Lipid metabolism</keyword>
<reference evidence="6" key="1">
    <citation type="submission" date="2021-11" db="EMBL/GenBank/DDBJ databases">
        <authorList>
            <consortium name="Genoscope - CEA"/>
            <person name="William W."/>
        </authorList>
    </citation>
    <scope>NUCLEOTIDE SEQUENCE</scope>
</reference>
<keyword evidence="3" id="KW-0442">Lipid degradation</keyword>
<dbReference type="OrthoDB" id="2363873at2759"/>
<keyword evidence="5" id="KW-0732">Signal</keyword>
<evidence type="ECO:0000256" key="2">
    <source>
        <dbReference type="ARBA" id="ARBA00022801"/>
    </source>
</evidence>
<feature type="signal peptide" evidence="5">
    <location>
        <begin position="1"/>
        <end position="22"/>
    </location>
</feature>
<proteinExistence type="predicted"/>
<dbReference type="GO" id="GO:0003847">
    <property type="term" value="F:1-alkyl-2-acetylglycerophosphocholine esterase activity"/>
    <property type="evidence" value="ECO:0007669"/>
    <property type="project" value="UniProtKB-EC"/>
</dbReference>
<comment type="caution">
    <text evidence="6">The sequence shown here is derived from an EMBL/GenBank/DDBJ whole genome shotgun (WGS) entry which is preliminary data.</text>
</comment>
<accession>A0A8J2SS04</accession>
<evidence type="ECO:0000256" key="4">
    <source>
        <dbReference type="ARBA" id="ARBA00023098"/>
    </source>
</evidence>
<gene>
    <name evidence="6" type="ORF">PECAL_5P03140</name>
</gene>